<dbReference type="SUPFAM" id="SSF55874">
    <property type="entry name" value="ATPase domain of HSP90 chaperone/DNA topoisomerase II/histidine kinase"/>
    <property type="match status" value="1"/>
</dbReference>
<feature type="domain" description="Signal transduction histidine kinase subgroup 3 dimerisation and phosphoacceptor" evidence="11">
    <location>
        <begin position="185"/>
        <end position="253"/>
    </location>
</feature>
<dbReference type="PANTHER" id="PTHR24421">
    <property type="entry name" value="NITRATE/NITRITE SENSOR PROTEIN NARX-RELATED"/>
    <property type="match status" value="1"/>
</dbReference>
<dbReference type="InterPro" id="IPR036890">
    <property type="entry name" value="HATPase_C_sf"/>
</dbReference>
<dbReference type="EMBL" id="JABJXA010000057">
    <property type="protein sequence ID" value="MBB1259558.1"/>
    <property type="molecule type" value="Genomic_DNA"/>
</dbReference>
<reference evidence="15" key="2">
    <citation type="submission" date="2020-05" db="EMBL/GenBank/DDBJ databases">
        <title>Classification of alakaliphilic streptomycetes isolated from an alkaline soil next to Lonar Crater, India and a proposal for the recognition of Streptomyces alkaliterrae sp. nov.</title>
        <authorList>
            <person name="Golinska P."/>
        </authorList>
    </citation>
    <scope>NUCLEOTIDE SEQUENCE [LARGE SCALE GENOMIC DNA]</scope>
    <source>
        <strain evidence="15">OF8</strain>
    </source>
</reference>
<dbReference type="InterPro" id="IPR003594">
    <property type="entry name" value="HATPase_dom"/>
</dbReference>
<dbReference type="AlphaFoldDB" id="A0A5P0YR96"/>
<dbReference type="CDD" id="cd16917">
    <property type="entry name" value="HATPase_UhpB-NarQ-NarX-like"/>
    <property type="match status" value="1"/>
</dbReference>
<dbReference type="Pfam" id="PF02518">
    <property type="entry name" value="HATPase_c"/>
    <property type="match status" value="1"/>
</dbReference>
<evidence type="ECO:0000256" key="4">
    <source>
        <dbReference type="ARBA" id="ARBA00022679"/>
    </source>
</evidence>
<reference evidence="12" key="3">
    <citation type="journal article" name="Syst. Appl. Microbiol.">
        <title>Streptomyces alkaliterrae sp. nov., isolated from an alkaline soil, and emended descriptions of Streptomyces alkaliphilus, Streptomyces calidiresistens and Streptomyces durbertensis.</title>
        <authorList>
            <person name="Swiecimska M."/>
            <person name="Golinska P."/>
            <person name="Nouioui I."/>
            <person name="Wypij M."/>
            <person name="Rai M."/>
            <person name="Sangal V."/>
            <person name="Goodfellow M."/>
        </authorList>
    </citation>
    <scope>NUCLEOTIDE SEQUENCE</scope>
    <source>
        <strain evidence="12">OF8</strain>
    </source>
</reference>
<keyword evidence="9" id="KW-0812">Transmembrane</keyword>
<feature type="transmembrane region" description="Helical" evidence="9">
    <location>
        <begin position="118"/>
        <end position="136"/>
    </location>
</feature>
<comment type="catalytic activity">
    <reaction evidence="1">
        <text>ATP + protein L-histidine = ADP + protein N-phospho-L-histidine.</text>
        <dbReference type="EC" id="2.7.13.3"/>
    </reaction>
</comment>
<keyword evidence="9" id="KW-0472">Membrane</keyword>
<dbReference type="InterPro" id="IPR011712">
    <property type="entry name" value="Sig_transdc_His_kin_sub3_dim/P"/>
</dbReference>
<name>A0A5P0YR96_9ACTN</name>
<keyword evidence="3" id="KW-0597">Phosphoprotein</keyword>
<keyword evidence="9" id="KW-1133">Transmembrane helix</keyword>
<reference evidence="13 14" key="1">
    <citation type="submission" date="2019-10" db="EMBL/GenBank/DDBJ databases">
        <title>Streptomyces sp. nov., a novel actinobacterium isolated from alkaline environment.</title>
        <authorList>
            <person name="Golinska P."/>
        </authorList>
    </citation>
    <scope>NUCLEOTIDE SEQUENCE [LARGE SCALE GENOMIC DNA]</scope>
    <source>
        <strain evidence="13 14">OF1</strain>
    </source>
</reference>
<keyword evidence="7" id="KW-0067">ATP-binding</keyword>
<evidence type="ECO:0000313" key="14">
    <source>
        <dbReference type="Proteomes" id="UP000320857"/>
    </source>
</evidence>
<evidence type="ECO:0000256" key="7">
    <source>
        <dbReference type="ARBA" id="ARBA00022840"/>
    </source>
</evidence>
<dbReference type="GO" id="GO:0005524">
    <property type="term" value="F:ATP binding"/>
    <property type="evidence" value="ECO:0007669"/>
    <property type="project" value="UniProtKB-KW"/>
</dbReference>
<dbReference type="Gene3D" id="1.20.5.1930">
    <property type="match status" value="1"/>
</dbReference>
<keyword evidence="14" id="KW-1185">Reference proteome</keyword>
<dbReference type="RefSeq" id="WP_143648303.1">
    <property type="nucleotide sequence ID" value="NZ_JABJXA010000057.1"/>
</dbReference>
<dbReference type="Pfam" id="PF07730">
    <property type="entry name" value="HisKA_3"/>
    <property type="match status" value="1"/>
</dbReference>
<feature type="transmembrane region" description="Helical" evidence="9">
    <location>
        <begin position="21"/>
        <end position="37"/>
    </location>
</feature>
<evidence type="ECO:0000256" key="9">
    <source>
        <dbReference type="SAM" id="Phobius"/>
    </source>
</evidence>
<comment type="caution">
    <text evidence="13">The sequence shown here is derived from an EMBL/GenBank/DDBJ whole genome shotgun (WGS) entry which is preliminary data.</text>
</comment>
<dbReference type="PANTHER" id="PTHR24421:SF10">
    <property type="entry name" value="NITRATE_NITRITE SENSOR PROTEIN NARQ"/>
    <property type="match status" value="1"/>
</dbReference>
<proteinExistence type="predicted"/>
<dbReference type="Proteomes" id="UP000320857">
    <property type="component" value="Unassembled WGS sequence"/>
</dbReference>
<evidence type="ECO:0000313" key="15">
    <source>
        <dbReference type="Proteomes" id="UP000517765"/>
    </source>
</evidence>
<sequence>MFPLRRLHGRPGGFRRSAAPYLLAAPVVALMIAEGTTTGYPPTAAATAVSGALVLAALLVPPARLSLTAGFAIIASVALSVVTTQLAHRPESTPGMAEIGALLLLISRLVRRQPPLRAAVLAPAAFAAASLVLLRLPEEEWGRVGNYGGPALAFAALLAAALGGYLRLLDLMRERQRVADRQEQRLEYARDLHDFVAHHVTAIVAQTRAVRYATAAGQAPSPAELDEMLAGIERAGSQAMESMRGMVSVLRTPPGPAAVRPAGDLGGLRELVEGFAAGGPPVELALDPRLVHDPPGPEVGTTVQRVVQECLTNIRKHASGVSRVTVDIRPRSDEPELLEVVVTDDGQPSPHDDTGGFGLIGLEERVAAVGGTLRAGPRPGVGWQVAARLPLRH</sequence>
<evidence type="ECO:0000259" key="11">
    <source>
        <dbReference type="Pfam" id="PF07730"/>
    </source>
</evidence>
<feature type="transmembrane region" description="Helical" evidence="9">
    <location>
        <begin position="148"/>
        <end position="168"/>
    </location>
</feature>
<evidence type="ECO:0000256" key="6">
    <source>
        <dbReference type="ARBA" id="ARBA00022777"/>
    </source>
</evidence>
<dbReference type="Proteomes" id="UP000517765">
    <property type="component" value="Unassembled WGS sequence"/>
</dbReference>
<keyword evidence="8" id="KW-0902">Two-component regulatory system</keyword>
<feature type="transmembrane region" description="Helical" evidence="9">
    <location>
        <begin position="43"/>
        <end position="60"/>
    </location>
</feature>
<dbReference type="OrthoDB" id="227596at2"/>
<keyword evidence="6" id="KW-0418">Kinase</keyword>
<feature type="domain" description="Histidine kinase/HSP90-like ATPase" evidence="10">
    <location>
        <begin position="301"/>
        <end position="392"/>
    </location>
</feature>
<keyword evidence="5" id="KW-0547">Nucleotide-binding</keyword>
<evidence type="ECO:0000256" key="8">
    <source>
        <dbReference type="ARBA" id="ARBA00023012"/>
    </source>
</evidence>
<evidence type="ECO:0000256" key="5">
    <source>
        <dbReference type="ARBA" id="ARBA00022741"/>
    </source>
</evidence>
<dbReference type="EMBL" id="VJYK02000118">
    <property type="protein sequence ID" value="MQS02836.1"/>
    <property type="molecule type" value="Genomic_DNA"/>
</dbReference>
<protein>
    <recommendedName>
        <fullName evidence="2">histidine kinase</fullName>
        <ecNumber evidence="2">2.7.13.3</ecNumber>
    </recommendedName>
</protein>
<evidence type="ECO:0000256" key="3">
    <source>
        <dbReference type="ARBA" id="ARBA00022553"/>
    </source>
</evidence>
<dbReference type="GO" id="GO:0000155">
    <property type="term" value="F:phosphorelay sensor kinase activity"/>
    <property type="evidence" value="ECO:0007669"/>
    <property type="project" value="InterPro"/>
</dbReference>
<dbReference type="InterPro" id="IPR050482">
    <property type="entry name" value="Sensor_HK_TwoCompSys"/>
</dbReference>
<evidence type="ECO:0000259" key="10">
    <source>
        <dbReference type="Pfam" id="PF02518"/>
    </source>
</evidence>
<evidence type="ECO:0000256" key="2">
    <source>
        <dbReference type="ARBA" id="ARBA00012438"/>
    </source>
</evidence>
<organism evidence="13 14">
    <name type="scientific">Streptomyces alkaliterrae</name>
    <dbReference type="NCBI Taxonomy" id="2213162"/>
    <lineage>
        <taxon>Bacteria</taxon>
        <taxon>Bacillati</taxon>
        <taxon>Actinomycetota</taxon>
        <taxon>Actinomycetes</taxon>
        <taxon>Kitasatosporales</taxon>
        <taxon>Streptomycetaceae</taxon>
        <taxon>Streptomyces</taxon>
    </lineage>
</organism>
<dbReference type="Gene3D" id="3.30.565.10">
    <property type="entry name" value="Histidine kinase-like ATPase, C-terminal domain"/>
    <property type="match status" value="1"/>
</dbReference>
<accession>A0A5P0YR96</accession>
<feature type="transmembrane region" description="Helical" evidence="9">
    <location>
        <begin position="67"/>
        <end position="87"/>
    </location>
</feature>
<keyword evidence="4" id="KW-0808">Transferase</keyword>
<gene>
    <name evidence="13" type="ORF">FNX44_013335</name>
    <name evidence="12" type="ORF">H3147_12045</name>
</gene>
<evidence type="ECO:0000256" key="1">
    <source>
        <dbReference type="ARBA" id="ARBA00000085"/>
    </source>
</evidence>
<evidence type="ECO:0000313" key="12">
    <source>
        <dbReference type="EMBL" id="MBB1259558.1"/>
    </source>
</evidence>
<dbReference type="GO" id="GO:0016020">
    <property type="term" value="C:membrane"/>
    <property type="evidence" value="ECO:0007669"/>
    <property type="project" value="InterPro"/>
</dbReference>
<dbReference type="GO" id="GO:0046983">
    <property type="term" value="F:protein dimerization activity"/>
    <property type="evidence" value="ECO:0007669"/>
    <property type="project" value="InterPro"/>
</dbReference>
<evidence type="ECO:0000313" key="13">
    <source>
        <dbReference type="EMBL" id="MQS02836.1"/>
    </source>
</evidence>
<dbReference type="EC" id="2.7.13.3" evidence="2"/>